<feature type="region of interest" description="Disordered" evidence="1">
    <location>
        <begin position="472"/>
        <end position="509"/>
    </location>
</feature>
<feature type="region of interest" description="Disordered" evidence="1">
    <location>
        <begin position="62"/>
        <end position="81"/>
    </location>
</feature>
<feature type="region of interest" description="Disordered" evidence="1">
    <location>
        <begin position="563"/>
        <end position="620"/>
    </location>
</feature>
<feature type="region of interest" description="Disordered" evidence="1">
    <location>
        <begin position="761"/>
        <end position="787"/>
    </location>
</feature>
<organism evidence="2">
    <name type="scientific">Rhodotorula toruloides</name>
    <name type="common">Yeast</name>
    <name type="synonym">Rhodosporidium toruloides</name>
    <dbReference type="NCBI Taxonomy" id="5286"/>
    <lineage>
        <taxon>Eukaryota</taxon>
        <taxon>Fungi</taxon>
        <taxon>Dikarya</taxon>
        <taxon>Basidiomycota</taxon>
        <taxon>Pucciniomycotina</taxon>
        <taxon>Microbotryomycetes</taxon>
        <taxon>Sporidiobolales</taxon>
        <taxon>Sporidiobolaceae</taxon>
        <taxon>Rhodotorula</taxon>
    </lineage>
</organism>
<dbReference type="EMBL" id="LK052936">
    <property type="protein sequence ID" value="CDR35668.1"/>
    <property type="molecule type" value="Genomic_DNA"/>
</dbReference>
<name>A0A061ALQ0_RHOTO</name>
<dbReference type="OrthoDB" id="2534923at2759"/>
<protein>
    <submittedName>
        <fullName evidence="2">RHTO0S01e04456g1_1</fullName>
    </submittedName>
</protein>
<dbReference type="AlphaFoldDB" id="A0A061ALQ0"/>
<evidence type="ECO:0000256" key="1">
    <source>
        <dbReference type="SAM" id="MobiDB-lite"/>
    </source>
</evidence>
<proteinExistence type="predicted"/>
<reference evidence="2" key="1">
    <citation type="journal article" date="2014" name="Genome Announc.">
        <title>Draft genome sequence of Rhodosporidium toruloides CECT1137, an oleaginous yeast of biotechnological interest.</title>
        <authorList>
            <person name="Morin N."/>
            <person name="Calcas X."/>
            <person name="Devillers H."/>
            <person name="Durrens P."/>
            <person name="Sherman D.J."/>
            <person name="Nicaud J.-M."/>
            <person name="Neuveglise C."/>
        </authorList>
    </citation>
    <scope>NUCLEOTIDE SEQUENCE</scope>
    <source>
        <strain evidence="2">CECT1137</strain>
    </source>
</reference>
<evidence type="ECO:0000313" key="2">
    <source>
        <dbReference type="EMBL" id="CDR35668.1"/>
    </source>
</evidence>
<feature type="region of interest" description="Disordered" evidence="1">
    <location>
        <begin position="707"/>
        <end position="730"/>
    </location>
</feature>
<feature type="compositionally biased region" description="Low complexity" evidence="1">
    <location>
        <begin position="307"/>
        <end position="323"/>
    </location>
</feature>
<accession>A0A061ALQ0</accession>
<feature type="region of interest" description="Disordered" evidence="1">
    <location>
        <begin position="286"/>
        <end position="324"/>
    </location>
</feature>
<feature type="compositionally biased region" description="Low complexity" evidence="1">
    <location>
        <begin position="708"/>
        <end position="728"/>
    </location>
</feature>
<feature type="compositionally biased region" description="Acidic residues" evidence="1">
    <location>
        <begin position="599"/>
        <end position="616"/>
    </location>
</feature>
<sequence length="787" mass="84573">MSHSSPAAILVPATPAQQHLLCASTAWVPPPPTAMRRQGNKIAPVPAEQHFITASDIQQWRGEHPTEPLRPPTVDTATRPPAGEGAALDKATLKNYRPPQHPASHVLHTIPPRAPSRSSRSSILAYALHLATSSRLSSYSSPSGSRQLLHLAELERDTQDGIDIDDEWIDSEEKTKGLYKVGANLLHAHMREGELPPSVERRVALGGFAEEALLSPAAERVVTKIDSESVQPSGELDELIALKPLTTPDTTTLYHSTSATAMGGDESGRPRVNSVAQSLIDLKFGGQAESAGPSSPSLFDDKNPLDAGAEASTSSAGGPATTPHMDYRIVLSQSMRSRARSIFSTSPLPSLPASYCRRHRVRSCAVCAALVAASSERESNHAQMRRKNIPGSGLRMQFVPSGAGAGGAATGAGTKKPLVQLVPDFLKLSAALFRDVRERANRPYEAGSSADQDEAKMEEALWASVVKTEDKSASTSPAMKAGQSLKGKERAVEAEGEGAGAKEDKPSTTTAAVEMQVTAEWYDLLTMMLAQACLEGYLVDGWTGTEGVETLFGVGCGVWEGRGWSTNAPTVPTPALGATRNLKRQKQRTSPVFSVPSLDGEESSSDEDDDEEEEELERARVREEEARVLVEAARLLFGSRDVAQADYERGMRDRTHEFLNVPQNKNLHEHLDALSVKYPLSQFEDALVDFLEAGVRLLGRPALAQYDPSAASSRPPTSNASASTTQSANHVTEPDPYALVRYFAPASFATVPSLASPALFVRGQRDQSPPSAAKLEEDRGAKRRRTD</sequence>
<gene>
    <name evidence="2" type="ORF">RHTO0S_01e04456g</name>
</gene>